<dbReference type="Proteomes" id="UP000823046">
    <property type="component" value="Unassembled WGS sequence"/>
</dbReference>
<evidence type="ECO:0000313" key="2">
    <source>
        <dbReference type="Proteomes" id="UP000823046"/>
    </source>
</evidence>
<gene>
    <name evidence="1" type="ORF">IE077_004429</name>
</gene>
<name>A0ABQ7JA09_9APIC</name>
<accession>A0ABQ7JA09</accession>
<reference evidence="1 2" key="1">
    <citation type="journal article" date="2020" name="bioRxiv">
        <title>Metabolic contributions of an alphaproteobacterial endosymbiont in the apicomplexan Cardiosporidium cionae.</title>
        <authorList>
            <person name="Hunter E.S."/>
            <person name="Paight C.J."/>
            <person name="Lane C.E."/>
        </authorList>
    </citation>
    <scope>NUCLEOTIDE SEQUENCE [LARGE SCALE GENOMIC DNA]</scope>
    <source>
        <strain evidence="1">ESH_2018</strain>
    </source>
</reference>
<evidence type="ECO:0000313" key="1">
    <source>
        <dbReference type="EMBL" id="KAF8820804.1"/>
    </source>
</evidence>
<protein>
    <submittedName>
        <fullName evidence="1">Uncharacterized protein</fullName>
    </submittedName>
</protein>
<comment type="caution">
    <text evidence="1">The sequence shown here is derived from an EMBL/GenBank/DDBJ whole genome shotgun (WGS) entry which is preliminary data.</text>
</comment>
<keyword evidence="2" id="KW-1185">Reference proteome</keyword>
<proteinExistence type="predicted"/>
<sequence length="81" mass="9579">MWTDSILHTVNVPRTIISNPWKILMGSRWVHKFAAPPCPNLLNLRRVVYQKLQPICFHVRNDLTMGNHVWDTHFYVSLKII</sequence>
<dbReference type="EMBL" id="JADAQX010000298">
    <property type="protein sequence ID" value="KAF8820804.1"/>
    <property type="molecule type" value="Genomic_DNA"/>
</dbReference>
<organism evidence="1 2">
    <name type="scientific">Cardiosporidium cionae</name>
    <dbReference type="NCBI Taxonomy" id="476202"/>
    <lineage>
        <taxon>Eukaryota</taxon>
        <taxon>Sar</taxon>
        <taxon>Alveolata</taxon>
        <taxon>Apicomplexa</taxon>
        <taxon>Aconoidasida</taxon>
        <taxon>Nephromycida</taxon>
        <taxon>Cardiosporidium</taxon>
    </lineage>
</organism>